<reference evidence="1 2" key="2">
    <citation type="journal article" date="2018" name="Nature">
        <title>Mutant phenotypes for thousands of bacterial genes of unknown function.</title>
        <authorList>
            <person name="Price M.N."/>
            <person name="Wetmore K.M."/>
            <person name="Waters R.J."/>
            <person name="Callaghan M."/>
            <person name="Ray J."/>
            <person name="Liu H."/>
            <person name="Kuehl J.V."/>
            <person name="Melnyk R.A."/>
            <person name="Lamson J.S."/>
            <person name="Suh Y."/>
            <person name="Carlson H.K."/>
            <person name="Esquivel Z."/>
            <person name="Sadeeshkumar H."/>
            <person name="Chakraborty R."/>
            <person name="Zane G.M."/>
            <person name="Rubin B.E."/>
            <person name="Wall J.D."/>
            <person name="Visel A."/>
            <person name="Bristow J."/>
            <person name="Blow M.J."/>
            <person name="Arkin A.P."/>
            <person name="Deutschbauer A.M."/>
        </authorList>
    </citation>
    <scope>NUCLEOTIDE SEQUENCE [LARGE SCALE GENOMIC DNA]</scope>
    <source>
        <strain evidence="1 2">FW300-N2E2</strain>
    </source>
</reference>
<dbReference type="Proteomes" id="UP000076083">
    <property type="component" value="Chromosome"/>
</dbReference>
<protein>
    <submittedName>
        <fullName evidence="1">Uncharacterized protein</fullName>
    </submittedName>
</protein>
<dbReference type="EMBL" id="CP015225">
    <property type="protein sequence ID" value="AMZ74003.1"/>
    <property type="molecule type" value="Genomic_DNA"/>
</dbReference>
<sequence length="157" mass="17480">MRLLAPFTVSLVCSEVLDALEIRDDTLHLLQVVLERTLESDDLRRSRYNDGRIGGFDLPNLIKSLFFVIVEHASGAARFANGNWDDVSRVMPLIDRMVHAAGWNSYVMRQFITLCERSGATYPVDTFADQVLEQIVDGRLPTGWKGSSIPAAIAALT</sequence>
<proteinExistence type="predicted"/>
<evidence type="ECO:0000313" key="2">
    <source>
        <dbReference type="Proteomes" id="UP000076083"/>
    </source>
</evidence>
<organism evidence="1 2">
    <name type="scientific">Pseudomonas fluorescens</name>
    <dbReference type="NCBI Taxonomy" id="294"/>
    <lineage>
        <taxon>Bacteria</taxon>
        <taxon>Pseudomonadati</taxon>
        <taxon>Pseudomonadota</taxon>
        <taxon>Gammaproteobacteria</taxon>
        <taxon>Pseudomonadales</taxon>
        <taxon>Pseudomonadaceae</taxon>
        <taxon>Pseudomonas</taxon>
    </lineage>
</organism>
<evidence type="ECO:0000313" key="1">
    <source>
        <dbReference type="EMBL" id="AMZ74003.1"/>
    </source>
</evidence>
<gene>
    <name evidence="1" type="ORF">TK06_23855</name>
</gene>
<name>A0A165ZLW1_PSEFL</name>
<dbReference type="RefSeq" id="WP_063324097.1">
    <property type="nucleotide sequence ID" value="NZ_CP015225.1"/>
</dbReference>
<reference evidence="2" key="1">
    <citation type="submission" date="2016-04" db="EMBL/GenBank/DDBJ databases">
        <authorList>
            <person name="Ray J."/>
            <person name="Price M."/>
            <person name="Deutschbauer A."/>
        </authorList>
    </citation>
    <scope>NUCLEOTIDE SEQUENCE [LARGE SCALE GENOMIC DNA]</scope>
    <source>
        <strain evidence="2">FW300-N2E2</strain>
    </source>
</reference>
<accession>A0A165ZLW1</accession>
<dbReference type="AlphaFoldDB" id="A0A165ZLW1"/>